<dbReference type="Proteomes" id="UP000887581">
    <property type="component" value="Unplaced"/>
</dbReference>
<evidence type="ECO:0000313" key="2">
    <source>
        <dbReference type="WBParaSite" id="sdigi.contig31.g2305.t1"/>
    </source>
</evidence>
<keyword evidence="1" id="KW-1185">Reference proteome</keyword>
<protein>
    <submittedName>
        <fullName evidence="2">Uncharacterized protein</fullName>
    </submittedName>
</protein>
<dbReference type="AlphaFoldDB" id="A0A915PTY1"/>
<proteinExistence type="predicted"/>
<name>A0A915PTY1_9BILA</name>
<accession>A0A915PTY1</accession>
<sequence length="58" mass="6724">MEERRSQTHPQVQATGARIAAIHQTFRYCTATHEIDAFLDSMKIFIGLLCMFLNLYFS</sequence>
<organism evidence="1 2">
    <name type="scientific">Setaria digitata</name>
    <dbReference type="NCBI Taxonomy" id="48799"/>
    <lineage>
        <taxon>Eukaryota</taxon>
        <taxon>Metazoa</taxon>
        <taxon>Ecdysozoa</taxon>
        <taxon>Nematoda</taxon>
        <taxon>Chromadorea</taxon>
        <taxon>Rhabditida</taxon>
        <taxon>Spirurina</taxon>
        <taxon>Spiruromorpha</taxon>
        <taxon>Filarioidea</taxon>
        <taxon>Setariidae</taxon>
        <taxon>Setaria</taxon>
    </lineage>
</organism>
<dbReference type="WBParaSite" id="sdigi.contig31.g2305.t1">
    <property type="protein sequence ID" value="sdigi.contig31.g2305.t1"/>
    <property type="gene ID" value="sdigi.contig31.g2305"/>
</dbReference>
<reference evidence="2" key="1">
    <citation type="submission" date="2022-11" db="UniProtKB">
        <authorList>
            <consortium name="WormBaseParasite"/>
        </authorList>
    </citation>
    <scope>IDENTIFICATION</scope>
</reference>
<evidence type="ECO:0000313" key="1">
    <source>
        <dbReference type="Proteomes" id="UP000887581"/>
    </source>
</evidence>